<accession>A0ABW5L592</accession>
<comment type="caution">
    <text evidence="1">The sequence shown here is derived from an EMBL/GenBank/DDBJ whole genome shotgun (WGS) entry which is preliminary data.</text>
</comment>
<evidence type="ECO:0008006" key="3">
    <source>
        <dbReference type="Google" id="ProtNLM"/>
    </source>
</evidence>
<evidence type="ECO:0000313" key="1">
    <source>
        <dbReference type="EMBL" id="MFD2556204.1"/>
    </source>
</evidence>
<name>A0ABW5L592_9SPHI</name>
<keyword evidence="2" id="KW-1185">Reference proteome</keyword>
<proteinExistence type="predicted"/>
<dbReference type="Proteomes" id="UP001597440">
    <property type="component" value="Unassembled WGS sequence"/>
</dbReference>
<sequence>MKKLVVVILMLSVITFFHSCSLVGREDRNPEVSTLEELIAVNKVLQVEERDSAVMHTLAMLTDSLYYSKRQLSVFQPVAIEEDHKTPANYTVKNEIRIKNVYNGKTYLSDTVGSASTILMDKSRNIIVNNVLYVAPSYSKKKILDSASIGNAFTDMEQQSIKLEQELPEFDESIVYRWTNGRIPSFHKMFYYELEGQKFKSLGNECYRINSSPKYFYQARFGILKMK</sequence>
<reference evidence="2" key="1">
    <citation type="journal article" date="2019" name="Int. J. Syst. Evol. Microbiol.">
        <title>The Global Catalogue of Microorganisms (GCM) 10K type strain sequencing project: providing services to taxonomists for standard genome sequencing and annotation.</title>
        <authorList>
            <consortium name="The Broad Institute Genomics Platform"/>
            <consortium name="The Broad Institute Genome Sequencing Center for Infectious Disease"/>
            <person name="Wu L."/>
            <person name="Ma J."/>
        </authorList>
    </citation>
    <scope>NUCLEOTIDE SEQUENCE [LARGE SCALE GENOMIC DNA]</scope>
    <source>
        <strain evidence="2">KCTC 52298</strain>
    </source>
</reference>
<organism evidence="1 2">
    <name type="scientific">Sphingobacterium tabacisoli</name>
    <dbReference type="NCBI Taxonomy" id="2044855"/>
    <lineage>
        <taxon>Bacteria</taxon>
        <taxon>Pseudomonadati</taxon>
        <taxon>Bacteroidota</taxon>
        <taxon>Sphingobacteriia</taxon>
        <taxon>Sphingobacteriales</taxon>
        <taxon>Sphingobacteriaceae</taxon>
        <taxon>Sphingobacterium</taxon>
    </lineage>
</organism>
<protein>
    <recommendedName>
        <fullName evidence="3">Lipoprotein</fullName>
    </recommendedName>
</protein>
<evidence type="ECO:0000313" key="2">
    <source>
        <dbReference type="Proteomes" id="UP001597440"/>
    </source>
</evidence>
<gene>
    <name evidence="1" type="ORF">ACFSQW_17555</name>
</gene>
<dbReference type="RefSeq" id="WP_210352727.1">
    <property type="nucleotide sequence ID" value="NZ_JAEQMU010000001.1"/>
</dbReference>
<dbReference type="EMBL" id="JBHULD010000018">
    <property type="protein sequence ID" value="MFD2556204.1"/>
    <property type="molecule type" value="Genomic_DNA"/>
</dbReference>